<organism evidence="3 4">
    <name type="scientific">Hibiscus syriacus</name>
    <name type="common">Rose of Sharon</name>
    <dbReference type="NCBI Taxonomy" id="106335"/>
    <lineage>
        <taxon>Eukaryota</taxon>
        <taxon>Viridiplantae</taxon>
        <taxon>Streptophyta</taxon>
        <taxon>Embryophyta</taxon>
        <taxon>Tracheophyta</taxon>
        <taxon>Spermatophyta</taxon>
        <taxon>Magnoliopsida</taxon>
        <taxon>eudicotyledons</taxon>
        <taxon>Gunneridae</taxon>
        <taxon>Pentapetalae</taxon>
        <taxon>rosids</taxon>
        <taxon>malvids</taxon>
        <taxon>Malvales</taxon>
        <taxon>Malvaceae</taxon>
        <taxon>Malvoideae</taxon>
        <taxon>Hibiscus</taxon>
    </lineage>
</organism>
<dbReference type="GO" id="GO:0005737">
    <property type="term" value="C:cytoplasm"/>
    <property type="evidence" value="ECO:0007669"/>
    <property type="project" value="TreeGrafter"/>
</dbReference>
<accession>A0A6A3C117</accession>
<protein>
    <recommendedName>
        <fullName evidence="2">PPIase cyclophilin-type domain-containing protein</fullName>
    </recommendedName>
</protein>
<dbReference type="SUPFAM" id="SSF50891">
    <property type="entry name" value="Cyclophilin-like"/>
    <property type="match status" value="1"/>
</dbReference>
<dbReference type="InterPro" id="IPR029000">
    <property type="entry name" value="Cyclophilin-like_dom_sf"/>
</dbReference>
<dbReference type="GO" id="GO:0006457">
    <property type="term" value="P:protein folding"/>
    <property type="evidence" value="ECO:0007669"/>
    <property type="project" value="TreeGrafter"/>
</dbReference>
<dbReference type="GO" id="GO:0016018">
    <property type="term" value="F:cyclosporin A binding"/>
    <property type="evidence" value="ECO:0007669"/>
    <property type="project" value="TreeGrafter"/>
</dbReference>
<dbReference type="PROSITE" id="PS50072">
    <property type="entry name" value="CSA_PPIASE_2"/>
    <property type="match status" value="1"/>
</dbReference>
<evidence type="ECO:0000313" key="3">
    <source>
        <dbReference type="EMBL" id="KAE8720942.1"/>
    </source>
</evidence>
<proteinExistence type="inferred from homology"/>
<dbReference type="Gene3D" id="2.40.100.10">
    <property type="entry name" value="Cyclophilin-like"/>
    <property type="match status" value="2"/>
</dbReference>
<dbReference type="EMBL" id="VEPZ02000667">
    <property type="protein sequence ID" value="KAE8720942.1"/>
    <property type="molecule type" value="Genomic_DNA"/>
</dbReference>
<dbReference type="InterPro" id="IPR002130">
    <property type="entry name" value="Cyclophilin-type_PPIase_dom"/>
</dbReference>
<dbReference type="PANTHER" id="PTHR11071">
    <property type="entry name" value="PEPTIDYL-PROLYL CIS-TRANS ISOMERASE"/>
    <property type="match status" value="1"/>
</dbReference>
<dbReference type="Pfam" id="PF00160">
    <property type="entry name" value="Pro_isomerase"/>
    <property type="match status" value="1"/>
</dbReference>
<dbReference type="PANTHER" id="PTHR11071:SF561">
    <property type="entry name" value="PEPTIDYL-PROLYL CIS-TRANS ISOMERASE D-RELATED"/>
    <property type="match status" value="1"/>
</dbReference>
<evidence type="ECO:0000313" key="4">
    <source>
        <dbReference type="Proteomes" id="UP000436088"/>
    </source>
</evidence>
<name>A0A6A3C117_HIBSY</name>
<keyword evidence="4" id="KW-1185">Reference proteome</keyword>
<reference evidence="3" key="1">
    <citation type="submission" date="2019-09" db="EMBL/GenBank/DDBJ databases">
        <title>Draft genome information of white flower Hibiscus syriacus.</title>
        <authorList>
            <person name="Kim Y.-M."/>
        </authorList>
    </citation>
    <scope>NUCLEOTIDE SEQUENCE [LARGE SCALE GENOMIC DNA]</scope>
    <source>
        <strain evidence="3">YM2019G1</strain>
    </source>
</reference>
<comment type="similarity">
    <text evidence="1">Belongs to the cyclophilin-type PPIase family.</text>
</comment>
<feature type="domain" description="PPIase cyclophilin-type" evidence="2">
    <location>
        <begin position="8"/>
        <end position="161"/>
    </location>
</feature>
<comment type="caution">
    <text evidence="3">The sequence shown here is derived from an EMBL/GenBank/DDBJ whole genome shotgun (WGS) entry which is preliminary data.</text>
</comment>
<evidence type="ECO:0000256" key="1">
    <source>
        <dbReference type="ARBA" id="ARBA00007365"/>
    </source>
</evidence>
<dbReference type="AlphaFoldDB" id="A0A6A3C117"/>
<evidence type="ECO:0000259" key="2">
    <source>
        <dbReference type="PROSITE" id="PS50072"/>
    </source>
</evidence>
<sequence>MPSNPKVFFDVTIGGQPAGRIVMELFSDVTLSHRRELSSLCTGERGAISLPGTAPEESIYGAKFADENFIKKHTGPGVLSMATPDRGLTDPSFFICTAKTRGWTGSTWCSDRSFEGMDVVRAVEKVGTRNGKTLKPVYCDCDSFIKNRRPPKITITTQSGNVCVSFHACLKISFLCPVSWPLGLGLLVL</sequence>
<gene>
    <name evidence="3" type="ORF">F3Y22_tig00017870pilonHSYRG00011</name>
</gene>
<dbReference type="Proteomes" id="UP000436088">
    <property type="component" value="Unassembled WGS sequence"/>
</dbReference>
<dbReference type="GO" id="GO:0003755">
    <property type="term" value="F:peptidyl-prolyl cis-trans isomerase activity"/>
    <property type="evidence" value="ECO:0007669"/>
    <property type="project" value="InterPro"/>
</dbReference>